<feature type="domain" description="HTH cro/C1-type" evidence="1">
    <location>
        <begin position="7"/>
        <end position="37"/>
    </location>
</feature>
<dbReference type="PATRIC" id="fig|446465.5.peg.2722"/>
<dbReference type="SUPFAM" id="SSF47413">
    <property type="entry name" value="lambda repressor-like DNA-binding domains"/>
    <property type="match status" value="1"/>
</dbReference>
<dbReference type="KEGG" id="bfa:Bfae_27540"/>
<dbReference type="OrthoDB" id="3824825at2"/>
<keyword evidence="3" id="KW-1185">Reference proteome</keyword>
<gene>
    <name evidence="2" type="ordered locus">Bfae_27540</name>
</gene>
<dbReference type="InterPro" id="IPR001387">
    <property type="entry name" value="Cro/C1-type_HTH"/>
</dbReference>
<evidence type="ECO:0000259" key="1">
    <source>
        <dbReference type="PROSITE" id="PS50943"/>
    </source>
</evidence>
<evidence type="ECO:0000313" key="3">
    <source>
        <dbReference type="Proteomes" id="UP000001919"/>
    </source>
</evidence>
<sequence>MEAAEYLRDVRRQLDLDRATLARLGGVSPSTIGRIEKLELDPTWGTFSGILEAAGFQISGTRAAPTGNPSAAVAARFVLDAVFLEEGPRCPGLLELEVPETMAEPDRVRLWWERWQRAGWLSATPTLLRLSDLVRSAVIISGPGRRAMPGVTVGDGRRWRELALRIDEAGFDYAVSENAAALESPGAGYSPIPRIYVLDPEMVASVLHLEHSAPGQGVPLIAADAPELDDPVSGHALRLTSPGQAIIDGLIDTHASYWKVFRLLKFHDLGTFP</sequence>
<accession>C7MH74</accession>
<protein>
    <submittedName>
        <fullName evidence="2">Predicted transcriptional regulator with C-terminal CBS domains</fullName>
    </submittedName>
</protein>
<organism evidence="2 3">
    <name type="scientific">Brachybacterium faecium (strain ATCC 43885 / DSM 4810 / JCM 11609 / LMG 19847 / NBRC 14762 / NCIMB 9860 / 6-10)</name>
    <dbReference type="NCBI Taxonomy" id="446465"/>
    <lineage>
        <taxon>Bacteria</taxon>
        <taxon>Bacillati</taxon>
        <taxon>Actinomycetota</taxon>
        <taxon>Actinomycetes</taxon>
        <taxon>Micrococcales</taxon>
        <taxon>Dermabacteraceae</taxon>
        <taxon>Brachybacterium</taxon>
    </lineage>
</organism>
<dbReference type="SMART" id="SM00530">
    <property type="entry name" value="HTH_XRE"/>
    <property type="match status" value="1"/>
</dbReference>
<reference evidence="2 3" key="1">
    <citation type="journal article" date="2009" name="Stand. Genomic Sci.">
        <title>Complete genome sequence of Brachybacterium faecium type strain (Schefferle 6-10).</title>
        <authorList>
            <person name="Lapidus A."/>
            <person name="Pukall R."/>
            <person name="Labuttii K."/>
            <person name="Copeland A."/>
            <person name="Del Rio T.G."/>
            <person name="Nolan M."/>
            <person name="Chen F."/>
            <person name="Lucas S."/>
            <person name="Tice H."/>
            <person name="Cheng J.F."/>
            <person name="Bruce D."/>
            <person name="Goodwin L."/>
            <person name="Pitluck S."/>
            <person name="Rohde M."/>
            <person name="Goker M."/>
            <person name="Pati A."/>
            <person name="Ivanova N."/>
            <person name="Mavrommatis K."/>
            <person name="Chen A."/>
            <person name="Palaniappan K."/>
            <person name="D'haeseleer P."/>
            <person name="Chain P."/>
            <person name="Bristow J."/>
            <person name="Eisen J.A."/>
            <person name="Markowitz V."/>
            <person name="Hugenholtz P."/>
            <person name="Kyrpides N.C."/>
            <person name="Klenk H.P."/>
        </authorList>
    </citation>
    <scope>NUCLEOTIDE SEQUENCE [LARGE SCALE GENOMIC DNA]</scope>
    <source>
        <strain evidence="3">ATCC 43885 / DSM 4810 / JCM 11609 / LMG 19847 / NBRC 14762 / NCIMB 9860 / 6-10</strain>
    </source>
</reference>
<dbReference type="eggNOG" id="COG3620">
    <property type="taxonomic scope" value="Bacteria"/>
</dbReference>
<dbReference type="Pfam" id="PF01381">
    <property type="entry name" value="HTH_3"/>
    <property type="match status" value="1"/>
</dbReference>
<name>C7MH74_BRAFD</name>
<dbReference type="InterPro" id="IPR010982">
    <property type="entry name" value="Lambda_DNA-bd_dom_sf"/>
</dbReference>
<dbReference type="GO" id="GO:0003677">
    <property type="term" value="F:DNA binding"/>
    <property type="evidence" value="ECO:0007669"/>
    <property type="project" value="InterPro"/>
</dbReference>
<dbReference type="Gene3D" id="1.10.260.40">
    <property type="entry name" value="lambda repressor-like DNA-binding domains"/>
    <property type="match status" value="1"/>
</dbReference>
<evidence type="ECO:0000313" key="2">
    <source>
        <dbReference type="EMBL" id="ACU86522.1"/>
    </source>
</evidence>
<dbReference type="HOGENOM" id="CLU_1018072_0_0_11"/>
<dbReference type="PROSITE" id="PS50943">
    <property type="entry name" value="HTH_CROC1"/>
    <property type="match status" value="1"/>
</dbReference>
<proteinExistence type="predicted"/>
<dbReference type="CDD" id="cd00093">
    <property type="entry name" value="HTH_XRE"/>
    <property type="match status" value="1"/>
</dbReference>
<dbReference type="AlphaFoldDB" id="C7MH74"/>
<dbReference type="EMBL" id="CP001643">
    <property type="protein sequence ID" value="ACU86522.1"/>
    <property type="molecule type" value="Genomic_DNA"/>
</dbReference>
<dbReference type="Proteomes" id="UP000001919">
    <property type="component" value="Chromosome"/>
</dbReference>